<feature type="domain" description="FAD/NAD(P)-binding" evidence="11">
    <location>
        <begin position="6"/>
        <end position="318"/>
    </location>
</feature>
<gene>
    <name evidence="12" type="ORF">SAMN04489720_0327</name>
</gene>
<dbReference type="SUPFAM" id="SSF51905">
    <property type="entry name" value="FAD/NAD(P)-binding domain"/>
    <property type="match status" value="1"/>
</dbReference>
<accession>A0A1G8ACA9</accession>
<dbReference type="GO" id="GO:0004148">
    <property type="term" value="F:dihydrolipoyl dehydrogenase (NADH) activity"/>
    <property type="evidence" value="ECO:0007669"/>
    <property type="project" value="TreeGrafter"/>
</dbReference>
<dbReference type="EMBL" id="LT629695">
    <property type="protein sequence ID" value="SDH18529.1"/>
    <property type="molecule type" value="Genomic_DNA"/>
</dbReference>
<evidence type="ECO:0000256" key="9">
    <source>
        <dbReference type="RuleBase" id="RU003691"/>
    </source>
</evidence>
<protein>
    <submittedName>
        <fullName evidence="12">Mycothione reductase</fullName>
    </submittedName>
</protein>
<sequence>MIDVELAVVGSGSGNAVVGREWAGRAVAIVDDAPAFGGTCLNRGCIPTKMLVHPADVVESVRHGARIGVTGAATADWHAVQERVFGRIDGNAASSERWRLGQEGVHVVREHVHLEDARTLVTASGERIRFERLVIAVGSRPRAIPGVDPALVHTSDTVMRIPTLPPTAVVVGGGAIAVELAHVLSAFGVEITMVLRGDRVLSGEDAAVSDLATRAAADRFTVLRGRTVVGVEAVGDDRRVTLDDGSVLDTGLVLNATGRIPNADALGAAELFDTHPDGRLVTDARLRVLAGGEPVEGVYALGDVTSAHQLKHVANEQARVVRANLRGEATEDLLGPIPQAIFGHPEVASFGMRGQDAPADAVVVDRAYASTAYGWAMEDESSFARLVVGRDGQILGAHVVGPQAAILLQPLVLAASQRQSVRGLARSLYWPHPALTEVIENVLLDAEKELNR</sequence>
<evidence type="ECO:0000256" key="3">
    <source>
        <dbReference type="ARBA" id="ARBA00022630"/>
    </source>
</evidence>
<dbReference type="GO" id="GO:0050660">
    <property type="term" value="F:flavin adenine dinucleotide binding"/>
    <property type="evidence" value="ECO:0007669"/>
    <property type="project" value="TreeGrafter"/>
</dbReference>
<dbReference type="InterPro" id="IPR023753">
    <property type="entry name" value="FAD/NAD-binding_dom"/>
</dbReference>
<dbReference type="AlphaFoldDB" id="A0A1G8ACA9"/>
<dbReference type="PROSITE" id="PS00076">
    <property type="entry name" value="PYRIDINE_REDOX_1"/>
    <property type="match status" value="1"/>
</dbReference>
<dbReference type="InterPro" id="IPR050151">
    <property type="entry name" value="Class-I_Pyr_Nuc-Dis_Oxidored"/>
</dbReference>
<evidence type="ECO:0000256" key="2">
    <source>
        <dbReference type="ARBA" id="ARBA00007532"/>
    </source>
</evidence>
<evidence type="ECO:0000256" key="6">
    <source>
        <dbReference type="ARBA" id="ARBA00023027"/>
    </source>
</evidence>
<dbReference type="SUPFAM" id="SSF55424">
    <property type="entry name" value="FAD/NAD-linked reductases, dimerisation (C-terminal) domain"/>
    <property type="match status" value="1"/>
</dbReference>
<keyword evidence="5 9" id="KW-0560">Oxidoreductase</keyword>
<dbReference type="RefSeq" id="WP_092501856.1">
    <property type="nucleotide sequence ID" value="NZ_LT629695.1"/>
</dbReference>
<keyword evidence="7" id="KW-1015">Disulfide bond</keyword>
<dbReference type="Pfam" id="PF02852">
    <property type="entry name" value="Pyr_redox_dim"/>
    <property type="match status" value="1"/>
</dbReference>
<keyword evidence="4 9" id="KW-0274">FAD</keyword>
<keyword evidence="3 9" id="KW-0285">Flavoprotein</keyword>
<proteinExistence type="inferred from homology"/>
<organism evidence="12 13">
    <name type="scientific">Agrococcus jejuensis</name>
    <dbReference type="NCBI Taxonomy" id="399736"/>
    <lineage>
        <taxon>Bacteria</taxon>
        <taxon>Bacillati</taxon>
        <taxon>Actinomycetota</taxon>
        <taxon>Actinomycetes</taxon>
        <taxon>Micrococcales</taxon>
        <taxon>Microbacteriaceae</taxon>
        <taxon>Agrococcus</taxon>
    </lineage>
</organism>
<evidence type="ECO:0000259" key="10">
    <source>
        <dbReference type="Pfam" id="PF02852"/>
    </source>
</evidence>
<evidence type="ECO:0000256" key="7">
    <source>
        <dbReference type="ARBA" id="ARBA00023157"/>
    </source>
</evidence>
<dbReference type="InterPro" id="IPR016156">
    <property type="entry name" value="FAD/NAD-linked_Rdtase_dimer_sf"/>
</dbReference>
<evidence type="ECO:0000256" key="4">
    <source>
        <dbReference type="ARBA" id="ARBA00022827"/>
    </source>
</evidence>
<dbReference type="InterPro" id="IPR012999">
    <property type="entry name" value="Pyr_OxRdtase_I_AS"/>
</dbReference>
<feature type="domain" description="Pyridine nucleotide-disulphide oxidoreductase dimerisation" evidence="10">
    <location>
        <begin position="337"/>
        <end position="441"/>
    </location>
</feature>
<comment type="cofactor">
    <cofactor evidence="1">
        <name>FAD</name>
        <dbReference type="ChEBI" id="CHEBI:57692"/>
    </cofactor>
</comment>
<evidence type="ECO:0000256" key="5">
    <source>
        <dbReference type="ARBA" id="ARBA00023002"/>
    </source>
</evidence>
<dbReference type="Pfam" id="PF07992">
    <property type="entry name" value="Pyr_redox_2"/>
    <property type="match status" value="1"/>
</dbReference>
<dbReference type="Proteomes" id="UP000198822">
    <property type="component" value="Chromosome I"/>
</dbReference>
<evidence type="ECO:0000259" key="11">
    <source>
        <dbReference type="Pfam" id="PF07992"/>
    </source>
</evidence>
<evidence type="ECO:0000313" key="13">
    <source>
        <dbReference type="Proteomes" id="UP000198822"/>
    </source>
</evidence>
<dbReference type="InterPro" id="IPR004099">
    <property type="entry name" value="Pyr_nucl-diS_OxRdtase_dimer"/>
</dbReference>
<dbReference type="PANTHER" id="PTHR22912:SF217">
    <property type="entry name" value="DIHYDROLIPOYL DEHYDROGENASE"/>
    <property type="match status" value="1"/>
</dbReference>
<dbReference type="PANTHER" id="PTHR22912">
    <property type="entry name" value="DISULFIDE OXIDOREDUCTASE"/>
    <property type="match status" value="1"/>
</dbReference>
<name>A0A1G8ACA9_9MICO</name>
<evidence type="ECO:0000256" key="1">
    <source>
        <dbReference type="ARBA" id="ARBA00001974"/>
    </source>
</evidence>
<evidence type="ECO:0000256" key="8">
    <source>
        <dbReference type="ARBA" id="ARBA00023284"/>
    </source>
</evidence>
<keyword evidence="8 9" id="KW-0676">Redox-active center</keyword>
<evidence type="ECO:0000313" key="12">
    <source>
        <dbReference type="EMBL" id="SDH18529.1"/>
    </source>
</evidence>
<dbReference type="PRINTS" id="PR00411">
    <property type="entry name" value="PNDRDTASEI"/>
</dbReference>
<dbReference type="InterPro" id="IPR036188">
    <property type="entry name" value="FAD/NAD-bd_sf"/>
</dbReference>
<keyword evidence="13" id="KW-1185">Reference proteome</keyword>
<dbReference type="Gene3D" id="3.30.390.30">
    <property type="match status" value="1"/>
</dbReference>
<dbReference type="PRINTS" id="PR00368">
    <property type="entry name" value="FADPNR"/>
</dbReference>
<reference evidence="13" key="1">
    <citation type="submission" date="2016-10" db="EMBL/GenBank/DDBJ databases">
        <authorList>
            <person name="Varghese N."/>
            <person name="Submissions S."/>
        </authorList>
    </citation>
    <scope>NUCLEOTIDE SEQUENCE [LARGE SCALE GENOMIC DNA]</scope>
    <source>
        <strain evidence="13">DSM 22002</strain>
    </source>
</reference>
<dbReference type="Gene3D" id="3.50.50.60">
    <property type="entry name" value="FAD/NAD(P)-binding domain"/>
    <property type="match status" value="2"/>
</dbReference>
<dbReference type="OrthoDB" id="9800167at2"/>
<comment type="similarity">
    <text evidence="2 9">Belongs to the class-I pyridine nucleotide-disulfide oxidoreductase family.</text>
</comment>
<dbReference type="GO" id="GO:0006103">
    <property type="term" value="P:2-oxoglutarate metabolic process"/>
    <property type="evidence" value="ECO:0007669"/>
    <property type="project" value="TreeGrafter"/>
</dbReference>
<keyword evidence="6" id="KW-0520">NAD</keyword>
<dbReference type="STRING" id="399736.SAMN04489720_0327"/>